<comment type="subcellular location">
    <subcellularLocation>
        <location evidence="10">Cytoplasm</location>
    </subcellularLocation>
</comment>
<feature type="domain" description="CP-type G" evidence="12">
    <location>
        <begin position="63"/>
        <end position="219"/>
    </location>
</feature>
<dbReference type="InterPro" id="IPR004881">
    <property type="entry name" value="Ribosome_biogen_GTPase_RsgA"/>
</dbReference>
<dbReference type="GO" id="GO:0003924">
    <property type="term" value="F:GTPase activity"/>
    <property type="evidence" value="ECO:0007669"/>
    <property type="project" value="UniProtKB-UniRule"/>
</dbReference>
<dbReference type="EC" id="3.6.1.-" evidence="10"/>
<keyword evidence="14" id="KW-1185">Reference proteome</keyword>
<dbReference type="GO" id="GO:0019843">
    <property type="term" value="F:rRNA binding"/>
    <property type="evidence" value="ECO:0007669"/>
    <property type="project" value="UniProtKB-KW"/>
</dbReference>
<dbReference type="InterPro" id="IPR010914">
    <property type="entry name" value="RsgA_GTPase_dom"/>
</dbReference>
<evidence type="ECO:0000256" key="7">
    <source>
        <dbReference type="ARBA" id="ARBA00022833"/>
    </source>
</evidence>
<feature type="domain" description="EngC GTPase" evidence="11">
    <location>
        <begin position="72"/>
        <end position="217"/>
    </location>
</feature>
<evidence type="ECO:0000256" key="10">
    <source>
        <dbReference type="HAMAP-Rule" id="MF_01820"/>
    </source>
</evidence>
<dbReference type="GO" id="GO:0042274">
    <property type="term" value="P:ribosomal small subunit biogenesis"/>
    <property type="evidence" value="ECO:0007669"/>
    <property type="project" value="UniProtKB-UniRule"/>
</dbReference>
<accession>A0A1T4MU82</accession>
<dbReference type="InterPro" id="IPR030378">
    <property type="entry name" value="G_CP_dom"/>
</dbReference>
<keyword evidence="2 10" id="KW-0690">Ribosome biogenesis</keyword>
<proteinExistence type="inferred from homology"/>
<comment type="subunit">
    <text evidence="10">Monomer. Associates with 30S ribosomal subunit, binds 16S rRNA.</text>
</comment>
<evidence type="ECO:0000256" key="9">
    <source>
        <dbReference type="ARBA" id="ARBA00023134"/>
    </source>
</evidence>
<dbReference type="Gene3D" id="3.40.50.300">
    <property type="entry name" value="P-loop containing nucleotide triphosphate hydrolases"/>
    <property type="match status" value="1"/>
</dbReference>
<evidence type="ECO:0000256" key="6">
    <source>
        <dbReference type="ARBA" id="ARBA00022801"/>
    </source>
</evidence>
<dbReference type="GO" id="GO:0005737">
    <property type="term" value="C:cytoplasm"/>
    <property type="evidence" value="ECO:0007669"/>
    <property type="project" value="UniProtKB-SubCell"/>
</dbReference>
<evidence type="ECO:0000256" key="1">
    <source>
        <dbReference type="ARBA" id="ARBA00022490"/>
    </source>
</evidence>
<comment type="function">
    <text evidence="10">One of several proteins that assist in the late maturation steps of the functional core of the 30S ribosomal subunit. Helps release RbfA from mature subunits. May play a role in the assembly of ribosomal proteins into the subunit. Circularly permuted GTPase that catalyzes slow GTP hydrolysis, GTPase activity is stimulated by the 30S ribosomal subunit.</text>
</comment>
<evidence type="ECO:0000313" key="14">
    <source>
        <dbReference type="Proteomes" id="UP000189933"/>
    </source>
</evidence>
<keyword evidence="1 10" id="KW-0963">Cytoplasm</keyword>
<evidence type="ECO:0000256" key="2">
    <source>
        <dbReference type="ARBA" id="ARBA00022517"/>
    </source>
</evidence>
<evidence type="ECO:0000313" key="13">
    <source>
        <dbReference type="EMBL" id="SJZ70533.1"/>
    </source>
</evidence>
<protein>
    <recommendedName>
        <fullName evidence="10">Small ribosomal subunit biogenesis GTPase RsgA</fullName>
        <ecNumber evidence="10">3.6.1.-</ecNumber>
    </recommendedName>
</protein>
<feature type="binding site" evidence="10">
    <location>
        <position position="255"/>
    </location>
    <ligand>
        <name>Zn(2+)</name>
        <dbReference type="ChEBI" id="CHEBI:29105"/>
    </ligand>
</feature>
<evidence type="ECO:0000259" key="12">
    <source>
        <dbReference type="PROSITE" id="PS51721"/>
    </source>
</evidence>
<dbReference type="GO" id="GO:0005525">
    <property type="term" value="F:GTP binding"/>
    <property type="evidence" value="ECO:0007669"/>
    <property type="project" value="UniProtKB-UniRule"/>
</dbReference>
<feature type="binding site" evidence="10">
    <location>
        <position position="242"/>
    </location>
    <ligand>
        <name>Zn(2+)</name>
        <dbReference type="ChEBI" id="CHEBI:29105"/>
    </ligand>
</feature>
<dbReference type="Gene3D" id="1.10.40.50">
    <property type="entry name" value="Probable gtpase engc, domain 3"/>
    <property type="match status" value="1"/>
</dbReference>
<feature type="binding site" evidence="10">
    <location>
        <position position="249"/>
    </location>
    <ligand>
        <name>Zn(2+)</name>
        <dbReference type="ChEBI" id="CHEBI:29105"/>
    </ligand>
</feature>
<evidence type="ECO:0000259" key="11">
    <source>
        <dbReference type="PROSITE" id="PS50936"/>
    </source>
</evidence>
<dbReference type="PANTHER" id="PTHR32120:SF11">
    <property type="entry name" value="SMALL RIBOSOMAL SUBUNIT BIOGENESIS GTPASE RSGA 1, MITOCHONDRIAL-RELATED"/>
    <property type="match status" value="1"/>
</dbReference>
<evidence type="ECO:0000256" key="8">
    <source>
        <dbReference type="ARBA" id="ARBA00022884"/>
    </source>
</evidence>
<dbReference type="Pfam" id="PF16745">
    <property type="entry name" value="RsgA_N"/>
    <property type="match status" value="1"/>
</dbReference>
<feature type="binding site" evidence="10">
    <location>
        <begin position="112"/>
        <end position="115"/>
    </location>
    <ligand>
        <name>GTP</name>
        <dbReference type="ChEBI" id="CHEBI:37565"/>
    </ligand>
</feature>
<dbReference type="Proteomes" id="UP000189933">
    <property type="component" value="Unassembled WGS sequence"/>
</dbReference>
<reference evidence="14" key="1">
    <citation type="submission" date="2017-02" db="EMBL/GenBank/DDBJ databases">
        <authorList>
            <person name="Varghese N."/>
            <person name="Submissions S."/>
        </authorList>
    </citation>
    <scope>NUCLEOTIDE SEQUENCE [LARGE SCALE GENOMIC DNA]</scope>
    <source>
        <strain evidence="14">DSM 16521</strain>
    </source>
</reference>
<dbReference type="Gene3D" id="2.40.50.140">
    <property type="entry name" value="Nucleic acid-binding proteins"/>
    <property type="match status" value="1"/>
</dbReference>
<keyword evidence="5 10" id="KW-0547">Nucleotide-binding</keyword>
<evidence type="ECO:0000256" key="3">
    <source>
        <dbReference type="ARBA" id="ARBA00022723"/>
    </source>
</evidence>
<keyword evidence="7 10" id="KW-0862">Zinc</keyword>
<sequence>METGIVLKGIGGYYYVRVGDTVYECRLRGKFRKLQQTALVGDEVKITSLNREQGVIEEILPRRNALIRPPIANVDQALLVFAAANPDPNRLLIDRLLVQVSAEGIHPLLVINKGDLDPEGAQRLTALYRAAGFTTLITSAVTGQGLPELKQHLATRVSVICGPSGAGKSSLINALAPGLSLKTGEVSDKIGRGRHTTRHVELLTVGEGWLADTPGFSSLSLHNVNSKELAHFYPDFLPYMQCRFPGCMHRAEPDCGVRLAVEQGLIDQTRYHNYLELLEEVLEQERRY</sequence>
<dbReference type="CDD" id="cd01854">
    <property type="entry name" value="YjeQ_EngC"/>
    <property type="match status" value="1"/>
</dbReference>
<dbReference type="RefSeq" id="WP_078664820.1">
    <property type="nucleotide sequence ID" value="NZ_FUXM01000005.1"/>
</dbReference>
<feature type="binding site" evidence="10">
    <location>
        <begin position="162"/>
        <end position="170"/>
    </location>
    <ligand>
        <name>GTP</name>
        <dbReference type="ChEBI" id="CHEBI:37565"/>
    </ligand>
</feature>
<dbReference type="OrthoDB" id="9809485at2"/>
<comment type="similarity">
    <text evidence="10">Belongs to the TRAFAC class YlqF/YawG GTPase family. RsgA subfamily.</text>
</comment>
<comment type="cofactor">
    <cofactor evidence="10">
        <name>Zn(2+)</name>
        <dbReference type="ChEBI" id="CHEBI:29105"/>
    </cofactor>
    <text evidence="10">Binds 1 zinc ion per subunit.</text>
</comment>
<dbReference type="PROSITE" id="PS51721">
    <property type="entry name" value="G_CP"/>
    <property type="match status" value="1"/>
</dbReference>
<keyword evidence="6 10" id="KW-0378">Hydrolase</keyword>
<dbReference type="SUPFAM" id="SSF52540">
    <property type="entry name" value="P-loop containing nucleoside triphosphate hydrolases"/>
    <property type="match status" value="1"/>
</dbReference>
<keyword evidence="9 10" id="KW-0342">GTP-binding</keyword>
<organism evidence="13 14">
    <name type="scientific">Carboxydocella sporoproducens DSM 16521</name>
    <dbReference type="NCBI Taxonomy" id="1121270"/>
    <lineage>
        <taxon>Bacteria</taxon>
        <taxon>Bacillati</taxon>
        <taxon>Bacillota</taxon>
        <taxon>Clostridia</taxon>
        <taxon>Eubacteriales</taxon>
        <taxon>Clostridiales Family XVI. Incertae Sedis</taxon>
        <taxon>Carboxydocella</taxon>
    </lineage>
</organism>
<dbReference type="GO" id="GO:0046872">
    <property type="term" value="F:metal ion binding"/>
    <property type="evidence" value="ECO:0007669"/>
    <property type="project" value="UniProtKB-KW"/>
</dbReference>
<name>A0A1T4MU82_9FIRM</name>
<dbReference type="Pfam" id="PF03193">
    <property type="entry name" value="RsgA_GTPase"/>
    <property type="match status" value="1"/>
</dbReference>
<dbReference type="EMBL" id="FUXM01000005">
    <property type="protein sequence ID" value="SJZ70533.1"/>
    <property type="molecule type" value="Genomic_DNA"/>
</dbReference>
<feature type="binding site" evidence="10">
    <location>
        <position position="247"/>
    </location>
    <ligand>
        <name>Zn(2+)</name>
        <dbReference type="ChEBI" id="CHEBI:29105"/>
    </ligand>
</feature>
<evidence type="ECO:0000256" key="5">
    <source>
        <dbReference type="ARBA" id="ARBA00022741"/>
    </source>
</evidence>
<dbReference type="CDD" id="cd04466">
    <property type="entry name" value="S1_YloQ_GTPase"/>
    <property type="match status" value="1"/>
</dbReference>
<dbReference type="HAMAP" id="MF_01820">
    <property type="entry name" value="GTPase_RsgA"/>
    <property type="match status" value="1"/>
</dbReference>
<evidence type="ECO:0000256" key="4">
    <source>
        <dbReference type="ARBA" id="ARBA00022730"/>
    </source>
</evidence>
<dbReference type="PANTHER" id="PTHR32120">
    <property type="entry name" value="SMALL RIBOSOMAL SUBUNIT BIOGENESIS GTPASE RSGA"/>
    <property type="match status" value="1"/>
</dbReference>
<keyword evidence="4 10" id="KW-0699">rRNA-binding</keyword>
<dbReference type="InterPro" id="IPR012340">
    <property type="entry name" value="NA-bd_OB-fold"/>
</dbReference>
<keyword evidence="8 10" id="KW-0694">RNA-binding</keyword>
<gene>
    <name evidence="10" type="primary">rsgA</name>
    <name evidence="13" type="ORF">SAMN02745885_00713</name>
</gene>
<dbReference type="InterPro" id="IPR027417">
    <property type="entry name" value="P-loop_NTPase"/>
</dbReference>
<dbReference type="InterPro" id="IPR031944">
    <property type="entry name" value="RsgA_N"/>
</dbReference>
<dbReference type="AlphaFoldDB" id="A0A1T4MU82"/>
<dbReference type="PROSITE" id="PS50936">
    <property type="entry name" value="ENGC_GTPASE"/>
    <property type="match status" value="1"/>
</dbReference>
<dbReference type="NCBIfam" id="TIGR00157">
    <property type="entry name" value="ribosome small subunit-dependent GTPase A"/>
    <property type="match status" value="1"/>
</dbReference>
<dbReference type="SUPFAM" id="SSF50249">
    <property type="entry name" value="Nucleic acid-binding proteins"/>
    <property type="match status" value="1"/>
</dbReference>
<keyword evidence="3 10" id="KW-0479">Metal-binding</keyword>